<feature type="compositionally biased region" description="Acidic residues" evidence="1">
    <location>
        <begin position="457"/>
        <end position="473"/>
    </location>
</feature>
<dbReference type="AlphaFoldDB" id="A0AAN6QB40"/>
<feature type="compositionally biased region" description="Acidic residues" evidence="1">
    <location>
        <begin position="192"/>
        <end position="202"/>
    </location>
</feature>
<feature type="region of interest" description="Disordered" evidence="1">
    <location>
        <begin position="452"/>
        <end position="473"/>
    </location>
</feature>
<evidence type="ECO:0000313" key="3">
    <source>
        <dbReference type="Proteomes" id="UP001305647"/>
    </source>
</evidence>
<feature type="region of interest" description="Disordered" evidence="1">
    <location>
        <begin position="322"/>
        <end position="378"/>
    </location>
</feature>
<sequence length="473" mass="49533">MPPRMTPSKETPGKGPKKESTNFRTFEAQSRLVAALLASLDNPRLDYKKIAQYLGGSATESSVEHRFRPVKIQATLVKKLAEKQIDPATKEIWKCTKKDEIATFFGGSTPDGMGFQFRTIKKGAEALKGAVSRGESPVEAFNAHLNGSSNAAGSVPATPAKRARSTKGTPGSGATPASKRSKRSEKIKIEPMSEDEDEDSPEGDFSGLDKTPSPTLLRVLDKANDLLHHSAWAKPADKTKSARPRPASVAPATPRQAAPAPSYTLAPIPGLSVSQAEQPNGYTDPATGYAYAVAPRAAAGSTSSTAANSPPAMDVAGMRRGSTISIGSNTDASNPATPTNNTTTAPGMDSMDMSFYVPGPSTSEANTPKTTTSSNNITTTSGMHADMEMGDGATSFAKESFPPLTTGFGASASHKSNSNGNGNSKPNGRRAGYSAYSVDQQDISLAAEVNFGGFEAEMGDGEEEEEEWDAGDV</sequence>
<feature type="region of interest" description="Disordered" evidence="1">
    <location>
        <begin position="405"/>
        <end position="436"/>
    </location>
</feature>
<evidence type="ECO:0000256" key="1">
    <source>
        <dbReference type="SAM" id="MobiDB-lite"/>
    </source>
</evidence>
<dbReference type="Proteomes" id="UP001305647">
    <property type="component" value="Unassembled WGS sequence"/>
</dbReference>
<reference evidence="2" key="2">
    <citation type="submission" date="2023-05" db="EMBL/GenBank/DDBJ databases">
        <authorList>
            <consortium name="Lawrence Berkeley National Laboratory"/>
            <person name="Steindorff A."/>
            <person name="Hensen N."/>
            <person name="Bonometti L."/>
            <person name="Westerberg I."/>
            <person name="Brannstrom I.O."/>
            <person name="Guillou S."/>
            <person name="Cros-Aarteil S."/>
            <person name="Calhoun S."/>
            <person name="Haridas S."/>
            <person name="Kuo A."/>
            <person name="Mondo S."/>
            <person name="Pangilinan J."/>
            <person name="Riley R."/>
            <person name="Labutti K."/>
            <person name="Andreopoulos B."/>
            <person name="Lipzen A."/>
            <person name="Chen C."/>
            <person name="Yanf M."/>
            <person name="Daum C."/>
            <person name="Ng V."/>
            <person name="Clum A."/>
            <person name="Ohm R."/>
            <person name="Martin F."/>
            <person name="Silar P."/>
            <person name="Natvig D."/>
            <person name="Lalanne C."/>
            <person name="Gautier V."/>
            <person name="Ament-Velasquez S.L."/>
            <person name="Kruys A."/>
            <person name="Hutchinson M.I."/>
            <person name="Powell A.J."/>
            <person name="Barry K."/>
            <person name="Miller A.N."/>
            <person name="Grigoriev I.V."/>
            <person name="Debuchy R."/>
            <person name="Gladieux P."/>
            <person name="Thoren M.H."/>
            <person name="Johannesson H."/>
        </authorList>
    </citation>
    <scope>NUCLEOTIDE SEQUENCE</scope>
    <source>
        <strain evidence="2">CBS 757.83</strain>
    </source>
</reference>
<feature type="compositionally biased region" description="Low complexity" evidence="1">
    <location>
        <begin position="244"/>
        <end position="261"/>
    </location>
</feature>
<name>A0AAN6QB40_9PEZI</name>
<reference evidence="2" key="1">
    <citation type="journal article" date="2023" name="Mol. Phylogenet. Evol.">
        <title>Genome-scale phylogeny and comparative genomics of the fungal order Sordariales.</title>
        <authorList>
            <person name="Hensen N."/>
            <person name="Bonometti L."/>
            <person name="Westerberg I."/>
            <person name="Brannstrom I.O."/>
            <person name="Guillou S."/>
            <person name="Cros-Aarteil S."/>
            <person name="Calhoun S."/>
            <person name="Haridas S."/>
            <person name="Kuo A."/>
            <person name="Mondo S."/>
            <person name="Pangilinan J."/>
            <person name="Riley R."/>
            <person name="LaButti K."/>
            <person name="Andreopoulos B."/>
            <person name="Lipzen A."/>
            <person name="Chen C."/>
            <person name="Yan M."/>
            <person name="Daum C."/>
            <person name="Ng V."/>
            <person name="Clum A."/>
            <person name="Steindorff A."/>
            <person name="Ohm R.A."/>
            <person name="Martin F."/>
            <person name="Silar P."/>
            <person name="Natvig D.O."/>
            <person name="Lalanne C."/>
            <person name="Gautier V."/>
            <person name="Ament-Velasquez S.L."/>
            <person name="Kruys A."/>
            <person name="Hutchinson M.I."/>
            <person name="Powell A.J."/>
            <person name="Barry K."/>
            <person name="Miller A.N."/>
            <person name="Grigoriev I.V."/>
            <person name="Debuchy R."/>
            <person name="Gladieux P."/>
            <person name="Hiltunen Thoren M."/>
            <person name="Johannesson H."/>
        </authorList>
    </citation>
    <scope>NUCLEOTIDE SEQUENCE</scope>
    <source>
        <strain evidence="2">CBS 757.83</strain>
    </source>
</reference>
<evidence type="ECO:0000313" key="2">
    <source>
        <dbReference type="EMBL" id="KAK4103972.1"/>
    </source>
</evidence>
<feature type="compositionally biased region" description="Low complexity" evidence="1">
    <location>
        <begin position="329"/>
        <end position="346"/>
    </location>
</feature>
<feature type="region of interest" description="Disordered" evidence="1">
    <location>
        <begin position="231"/>
        <end position="263"/>
    </location>
</feature>
<dbReference type="EMBL" id="MU863627">
    <property type="protein sequence ID" value="KAK4103972.1"/>
    <property type="molecule type" value="Genomic_DNA"/>
</dbReference>
<accession>A0AAN6QB40</accession>
<feature type="region of interest" description="Disordered" evidence="1">
    <location>
        <begin position="1"/>
        <end position="21"/>
    </location>
</feature>
<feature type="region of interest" description="Disordered" evidence="1">
    <location>
        <begin position="144"/>
        <end position="214"/>
    </location>
</feature>
<feature type="compositionally biased region" description="Low complexity" evidence="1">
    <location>
        <begin position="409"/>
        <end position="426"/>
    </location>
</feature>
<keyword evidence="3" id="KW-1185">Reference proteome</keyword>
<feature type="compositionally biased region" description="Low complexity" evidence="1">
    <location>
        <begin position="366"/>
        <end position="378"/>
    </location>
</feature>
<proteinExistence type="predicted"/>
<comment type="caution">
    <text evidence="2">The sequence shown here is derived from an EMBL/GenBank/DDBJ whole genome shotgun (WGS) entry which is preliminary data.</text>
</comment>
<organism evidence="2 3">
    <name type="scientific">Parathielavia hyrcaniae</name>
    <dbReference type="NCBI Taxonomy" id="113614"/>
    <lineage>
        <taxon>Eukaryota</taxon>
        <taxon>Fungi</taxon>
        <taxon>Dikarya</taxon>
        <taxon>Ascomycota</taxon>
        <taxon>Pezizomycotina</taxon>
        <taxon>Sordariomycetes</taxon>
        <taxon>Sordariomycetidae</taxon>
        <taxon>Sordariales</taxon>
        <taxon>Chaetomiaceae</taxon>
        <taxon>Parathielavia</taxon>
    </lineage>
</organism>
<gene>
    <name evidence="2" type="ORF">N658DRAFT_504783</name>
</gene>
<protein>
    <submittedName>
        <fullName evidence="2">Uncharacterized protein</fullName>
    </submittedName>
</protein>